<evidence type="ECO:0000259" key="4">
    <source>
        <dbReference type="SMART" id="SM00322"/>
    </source>
</evidence>
<dbReference type="PROSITE" id="PS50084">
    <property type="entry name" value="KH_TYPE_1"/>
    <property type="match status" value="1"/>
</dbReference>
<feature type="region of interest" description="Disordered" evidence="3">
    <location>
        <begin position="89"/>
        <end position="142"/>
    </location>
</feature>
<organism evidence="5 6">
    <name type="scientific">Mesorhabditis spiculigera</name>
    <dbReference type="NCBI Taxonomy" id="96644"/>
    <lineage>
        <taxon>Eukaryota</taxon>
        <taxon>Metazoa</taxon>
        <taxon>Ecdysozoa</taxon>
        <taxon>Nematoda</taxon>
        <taxon>Chromadorea</taxon>
        <taxon>Rhabditida</taxon>
        <taxon>Rhabditina</taxon>
        <taxon>Rhabditomorpha</taxon>
        <taxon>Rhabditoidea</taxon>
        <taxon>Rhabditidae</taxon>
        <taxon>Mesorhabditinae</taxon>
        <taxon>Mesorhabditis</taxon>
    </lineage>
</organism>
<dbReference type="Gene3D" id="3.30.1370.10">
    <property type="entry name" value="K Homology domain, type 1"/>
    <property type="match status" value="1"/>
</dbReference>
<feature type="domain" description="K Homology" evidence="4">
    <location>
        <begin position="160"/>
        <end position="260"/>
    </location>
</feature>
<dbReference type="Proteomes" id="UP001177023">
    <property type="component" value="Unassembled WGS sequence"/>
</dbReference>
<dbReference type="InterPro" id="IPR036612">
    <property type="entry name" value="KH_dom_type_1_sf"/>
</dbReference>
<dbReference type="PANTHER" id="PTHR11208">
    <property type="entry name" value="RNA-BINDING PROTEIN RELATED"/>
    <property type="match status" value="1"/>
</dbReference>
<proteinExistence type="predicted"/>
<feature type="non-terminal residue" evidence="5">
    <location>
        <position position="294"/>
    </location>
</feature>
<dbReference type="EMBL" id="CATQJA010002637">
    <property type="protein sequence ID" value="CAJ0575244.1"/>
    <property type="molecule type" value="Genomic_DNA"/>
</dbReference>
<comment type="caution">
    <text evidence="5">The sequence shown here is derived from an EMBL/GenBank/DDBJ whole genome shotgun (WGS) entry which is preliminary data.</text>
</comment>
<sequence>MVYYPNGGADGRSVASPPDPGQYFERAGSVARQPMMRYLDELLDEMCTLNQLHDGHPGALYHTEALLNAEMDRLWSGIRGADSPYSLKMRSPLFDTPRDARPILTSTPKPQNRSFPRFEATPYPQHPSPPQRSSPPSQRQLYASPLSHVGSDRKEDEGGVAVHQKIPLPPTHGRCNFIGRILGPRGLSVRQLEAETGCSVIIRGEGSVKDPEREARLRGAVGWEHLNEPLHALVTARGVDKEQADTKLAIGVEAILGIITNADDGQKKQQLVQLAIINGTYRAPNNNDDTLPTM</sequence>
<dbReference type="SMART" id="SM00322">
    <property type="entry name" value="KH"/>
    <property type="match status" value="1"/>
</dbReference>
<dbReference type="AlphaFoldDB" id="A0AA36CUS2"/>
<evidence type="ECO:0000256" key="2">
    <source>
        <dbReference type="PROSITE-ProRule" id="PRU00117"/>
    </source>
</evidence>
<reference evidence="5" key="1">
    <citation type="submission" date="2023-06" db="EMBL/GenBank/DDBJ databases">
        <authorList>
            <person name="Delattre M."/>
        </authorList>
    </citation>
    <scope>NUCLEOTIDE SEQUENCE</scope>
    <source>
        <strain evidence="5">AF72</strain>
    </source>
</reference>
<dbReference type="Pfam" id="PF22675">
    <property type="entry name" value="KH-I_KHDC4-BBP"/>
    <property type="match status" value="1"/>
</dbReference>
<dbReference type="GO" id="GO:0003729">
    <property type="term" value="F:mRNA binding"/>
    <property type="evidence" value="ECO:0007669"/>
    <property type="project" value="TreeGrafter"/>
</dbReference>
<feature type="compositionally biased region" description="Polar residues" evidence="3">
    <location>
        <begin position="104"/>
        <end position="114"/>
    </location>
</feature>
<dbReference type="InterPro" id="IPR045071">
    <property type="entry name" value="BBP-like"/>
</dbReference>
<keyword evidence="6" id="KW-1185">Reference proteome</keyword>
<keyword evidence="1 2" id="KW-0694">RNA-binding</keyword>
<protein>
    <recommendedName>
        <fullName evidence="4">K Homology domain-containing protein</fullName>
    </recommendedName>
</protein>
<dbReference type="SUPFAM" id="SSF54791">
    <property type="entry name" value="Eukaryotic type KH-domain (KH-domain type I)"/>
    <property type="match status" value="1"/>
</dbReference>
<dbReference type="InterPro" id="IPR004087">
    <property type="entry name" value="KH_dom"/>
</dbReference>
<feature type="compositionally biased region" description="Pro residues" evidence="3">
    <location>
        <begin position="124"/>
        <end position="133"/>
    </location>
</feature>
<evidence type="ECO:0000256" key="3">
    <source>
        <dbReference type="SAM" id="MobiDB-lite"/>
    </source>
</evidence>
<gene>
    <name evidence="5" type="ORF">MSPICULIGERA_LOCUS13558</name>
</gene>
<dbReference type="PANTHER" id="PTHR11208:SF147">
    <property type="entry name" value="RNA-BINDING PROTEIN ASD-2"/>
    <property type="match status" value="1"/>
</dbReference>
<dbReference type="GO" id="GO:0048024">
    <property type="term" value="P:regulation of mRNA splicing, via spliceosome"/>
    <property type="evidence" value="ECO:0007669"/>
    <property type="project" value="TreeGrafter"/>
</dbReference>
<dbReference type="GO" id="GO:0005634">
    <property type="term" value="C:nucleus"/>
    <property type="evidence" value="ECO:0007669"/>
    <property type="project" value="TreeGrafter"/>
</dbReference>
<dbReference type="InterPro" id="IPR055256">
    <property type="entry name" value="KH_1_KHDC4/BBP-like"/>
</dbReference>
<evidence type="ECO:0000256" key="1">
    <source>
        <dbReference type="ARBA" id="ARBA00022884"/>
    </source>
</evidence>
<accession>A0AA36CUS2</accession>
<evidence type="ECO:0000313" key="5">
    <source>
        <dbReference type="EMBL" id="CAJ0575244.1"/>
    </source>
</evidence>
<evidence type="ECO:0000313" key="6">
    <source>
        <dbReference type="Proteomes" id="UP001177023"/>
    </source>
</evidence>
<name>A0AA36CUS2_9BILA</name>